<feature type="non-terminal residue" evidence="1">
    <location>
        <position position="1"/>
    </location>
</feature>
<gene>
    <name evidence="1" type="ORF">L195_g046535</name>
</gene>
<reference evidence="1 2" key="1">
    <citation type="journal article" date="2014" name="Am. J. Bot.">
        <title>Genome assembly and annotation for red clover (Trifolium pratense; Fabaceae).</title>
        <authorList>
            <person name="Istvanek J."/>
            <person name="Jaros M."/>
            <person name="Krenek A."/>
            <person name="Repkova J."/>
        </authorList>
    </citation>
    <scope>NUCLEOTIDE SEQUENCE [LARGE SCALE GENOMIC DNA]</scope>
    <source>
        <strain evidence="2">cv. Tatra</strain>
        <tissue evidence="1">Young leaves</tissue>
    </source>
</reference>
<dbReference type="Proteomes" id="UP000236291">
    <property type="component" value="Unassembled WGS sequence"/>
</dbReference>
<sequence>SILQEFAFGASIVPYRSHWTSSPLPVTSISKLNVDSSPCSPIRQVVSRCSLKPLVCEFVSEVITYVPQVLSIKIE</sequence>
<evidence type="ECO:0000313" key="1">
    <source>
        <dbReference type="EMBL" id="PNX90411.1"/>
    </source>
</evidence>
<dbReference type="AlphaFoldDB" id="A0A2K3MI03"/>
<organism evidence="1 2">
    <name type="scientific">Trifolium pratense</name>
    <name type="common">Red clover</name>
    <dbReference type="NCBI Taxonomy" id="57577"/>
    <lineage>
        <taxon>Eukaryota</taxon>
        <taxon>Viridiplantae</taxon>
        <taxon>Streptophyta</taxon>
        <taxon>Embryophyta</taxon>
        <taxon>Tracheophyta</taxon>
        <taxon>Spermatophyta</taxon>
        <taxon>Magnoliopsida</taxon>
        <taxon>eudicotyledons</taxon>
        <taxon>Gunneridae</taxon>
        <taxon>Pentapetalae</taxon>
        <taxon>rosids</taxon>
        <taxon>fabids</taxon>
        <taxon>Fabales</taxon>
        <taxon>Fabaceae</taxon>
        <taxon>Papilionoideae</taxon>
        <taxon>50 kb inversion clade</taxon>
        <taxon>NPAAA clade</taxon>
        <taxon>Hologalegina</taxon>
        <taxon>IRL clade</taxon>
        <taxon>Trifolieae</taxon>
        <taxon>Trifolium</taxon>
    </lineage>
</organism>
<dbReference type="EMBL" id="ASHM01062754">
    <property type="protein sequence ID" value="PNX90411.1"/>
    <property type="molecule type" value="Genomic_DNA"/>
</dbReference>
<name>A0A2K3MI03_TRIPR</name>
<comment type="caution">
    <text evidence="1">The sequence shown here is derived from an EMBL/GenBank/DDBJ whole genome shotgun (WGS) entry which is preliminary data.</text>
</comment>
<evidence type="ECO:0000313" key="2">
    <source>
        <dbReference type="Proteomes" id="UP000236291"/>
    </source>
</evidence>
<accession>A0A2K3MI03</accession>
<protein>
    <submittedName>
        <fullName evidence="1">Uncharacterized protein</fullName>
    </submittedName>
</protein>
<reference evidence="1 2" key="2">
    <citation type="journal article" date="2017" name="Front. Plant Sci.">
        <title>Gene Classification and Mining of Molecular Markers Useful in Red Clover (Trifolium pratense) Breeding.</title>
        <authorList>
            <person name="Istvanek J."/>
            <person name="Dluhosova J."/>
            <person name="Dluhos P."/>
            <person name="Patkova L."/>
            <person name="Nedelnik J."/>
            <person name="Repkova J."/>
        </authorList>
    </citation>
    <scope>NUCLEOTIDE SEQUENCE [LARGE SCALE GENOMIC DNA]</scope>
    <source>
        <strain evidence="2">cv. Tatra</strain>
        <tissue evidence="1">Young leaves</tissue>
    </source>
</reference>
<proteinExistence type="predicted"/>